<keyword evidence="1" id="KW-1133">Transmembrane helix</keyword>
<feature type="transmembrane region" description="Helical" evidence="1">
    <location>
        <begin position="340"/>
        <end position="360"/>
    </location>
</feature>
<gene>
    <name evidence="2" type="ORF">UFOPK3376_01811</name>
</gene>
<feature type="transmembrane region" description="Helical" evidence="1">
    <location>
        <begin position="412"/>
        <end position="439"/>
    </location>
</feature>
<evidence type="ECO:0000313" key="2">
    <source>
        <dbReference type="EMBL" id="CAB4883556.1"/>
    </source>
</evidence>
<dbReference type="EMBL" id="CAFBLP010000045">
    <property type="protein sequence ID" value="CAB4883556.1"/>
    <property type="molecule type" value="Genomic_DNA"/>
</dbReference>
<keyword evidence="1" id="KW-0812">Transmembrane</keyword>
<dbReference type="AlphaFoldDB" id="A0A6J7EKD8"/>
<feature type="transmembrane region" description="Helical" evidence="1">
    <location>
        <begin position="27"/>
        <end position="48"/>
    </location>
</feature>
<feature type="transmembrane region" description="Helical" evidence="1">
    <location>
        <begin position="225"/>
        <end position="242"/>
    </location>
</feature>
<feature type="transmembrane region" description="Helical" evidence="1">
    <location>
        <begin position="154"/>
        <end position="174"/>
    </location>
</feature>
<feature type="transmembrane region" description="Helical" evidence="1">
    <location>
        <begin position="464"/>
        <end position="484"/>
    </location>
</feature>
<sequence length="553" mass="59128">MHTVTEHDALGDLRRARRKNRLAELDWFEAAYRVYLVAFAFGGSALWLSGFVKDEKVSPATVADIYRYGPAVMGMFAVLAFAAGMRSGSRGGPLAIEEADVRHVLLSPVDRRAALLRPATQRARSAAFSGLIVGALAGELAGRRLPGSVASWTFTGAAFGASLSVLFVGAALVAHAVRVPRWMASIIGALAIGWQSAAIVKHIVGPANLLGSLSLWGMRERAIDLVAPAVIVAIVAVGLLLLRRTSLDALARRSGLVAQLHFAVTMQDLRTVMLLRRQLSQENTRSRPWVRLRRSGGSAAIWRRGWHSLLRFPVSRLLRMSVLAVAAAACQVASYNGTSAMFLISGALLFLLGMEAMEPLSQEIDQPDRMASLPHERGELLLRHTLAPLVALVPFAGIGVVTVALLERSKGAAGAAAVAGVLALPTVWAGAAGAVVSVVKDAPDLMNSAVEQTMMPPEMSGMTTIVRMLLPLVVSIIGSISVLAVRSAHTHGTSELATAIRMAVAQLLLCGLIGWWVRRRDAWKVKLNAFMSEGKQVTAQQRAARAESSRRQP</sequence>
<keyword evidence="1" id="KW-0472">Membrane</keyword>
<feature type="transmembrane region" description="Helical" evidence="1">
    <location>
        <begin position="496"/>
        <end position="517"/>
    </location>
</feature>
<reference evidence="2" key="1">
    <citation type="submission" date="2020-05" db="EMBL/GenBank/DDBJ databases">
        <authorList>
            <person name="Chiriac C."/>
            <person name="Salcher M."/>
            <person name="Ghai R."/>
            <person name="Kavagutti S V."/>
        </authorList>
    </citation>
    <scope>NUCLEOTIDE SEQUENCE</scope>
</reference>
<name>A0A6J7EKD8_9ZZZZ</name>
<evidence type="ECO:0000256" key="1">
    <source>
        <dbReference type="SAM" id="Phobius"/>
    </source>
</evidence>
<feature type="transmembrane region" description="Helical" evidence="1">
    <location>
        <begin position="186"/>
        <end position="205"/>
    </location>
</feature>
<proteinExistence type="predicted"/>
<protein>
    <submittedName>
        <fullName evidence="2">Unannotated protein</fullName>
    </submittedName>
</protein>
<organism evidence="2">
    <name type="scientific">freshwater metagenome</name>
    <dbReference type="NCBI Taxonomy" id="449393"/>
    <lineage>
        <taxon>unclassified sequences</taxon>
        <taxon>metagenomes</taxon>
        <taxon>ecological metagenomes</taxon>
    </lineage>
</organism>
<feature type="transmembrane region" description="Helical" evidence="1">
    <location>
        <begin position="381"/>
        <end position="406"/>
    </location>
</feature>
<accession>A0A6J7EKD8</accession>
<feature type="transmembrane region" description="Helical" evidence="1">
    <location>
        <begin position="68"/>
        <end position="85"/>
    </location>
</feature>